<dbReference type="InterPro" id="IPR009647">
    <property type="entry name" value="PBP_C"/>
</dbReference>
<dbReference type="InterPro" id="IPR011815">
    <property type="entry name" value="PBP_1c"/>
</dbReference>
<protein>
    <recommendedName>
        <fullName evidence="10">peptidoglycan glycosyltransferase</fullName>
        <ecNumber evidence="10">2.4.99.28</ecNumber>
    </recommendedName>
</protein>
<evidence type="ECO:0000256" key="9">
    <source>
        <dbReference type="ARBA" id="ARBA00023268"/>
    </source>
</evidence>
<dbReference type="RefSeq" id="WP_163303871.1">
    <property type="nucleotide sequence ID" value="NZ_JAAGRQ010000144.1"/>
</dbReference>
<evidence type="ECO:0000259" key="12">
    <source>
        <dbReference type="Pfam" id="PF00905"/>
    </source>
</evidence>
<dbReference type="InterPro" id="IPR023346">
    <property type="entry name" value="Lysozyme-like_dom_sf"/>
</dbReference>
<comment type="caution">
    <text evidence="15">The sequence shown here is derived from an EMBL/GenBank/DDBJ whole genome shotgun (WGS) entry which is preliminary data.</text>
</comment>
<dbReference type="Proteomes" id="UP000469724">
    <property type="component" value="Unassembled WGS sequence"/>
</dbReference>
<dbReference type="AlphaFoldDB" id="A0A7K3NRJ0"/>
<proteinExistence type="inferred from homology"/>
<evidence type="ECO:0000256" key="1">
    <source>
        <dbReference type="ARBA" id="ARBA00004752"/>
    </source>
</evidence>
<evidence type="ECO:0000256" key="2">
    <source>
        <dbReference type="ARBA" id="ARBA00007090"/>
    </source>
</evidence>
<dbReference type="PANTHER" id="PTHR32282:SF15">
    <property type="entry name" value="PENICILLIN-BINDING PROTEIN 1C"/>
    <property type="match status" value="1"/>
</dbReference>
<dbReference type="GO" id="GO:0004180">
    <property type="term" value="F:carboxypeptidase activity"/>
    <property type="evidence" value="ECO:0007669"/>
    <property type="project" value="UniProtKB-KW"/>
</dbReference>
<keyword evidence="16" id="KW-1185">Reference proteome</keyword>
<keyword evidence="8" id="KW-0378">Hydrolase</keyword>
<evidence type="ECO:0000313" key="16">
    <source>
        <dbReference type="Proteomes" id="UP000469724"/>
    </source>
</evidence>
<evidence type="ECO:0000256" key="10">
    <source>
        <dbReference type="ARBA" id="ARBA00044770"/>
    </source>
</evidence>
<comment type="pathway">
    <text evidence="1">Cell wall biogenesis; peptidoglycan biosynthesis.</text>
</comment>
<dbReference type="GO" id="GO:0006508">
    <property type="term" value="P:proteolysis"/>
    <property type="evidence" value="ECO:0007669"/>
    <property type="project" value="UniProtKB-KW"/>
</dbReference>
<evidence type="ECO:0000259" key="14">
    <source>
        <dbReference type="Pfam" id="PF06832"/>
    </source>
</evidence>
<keyword evidence="4" id="KW-0121">Carboxypeptidase</keyword>
<comment type="similarity">
    <text evidence="3">In the N-terminal section; belongs to the glycosyltransferase 51 family.</text>
</comment>
<dbReference type="NCBIfam" id="TIGR02073">
    <property type="entry name" value="PBP_1c"/>
    <property type="match status" value="1"/>
</dbReference>
<evidence type="ECO:0000256" key="6">
    <source>
        <dbReference type="ARBA" id="ARBA00022676"/>
    </source>
</evidence>
<keyword evidence="9" id="KW-0511">Multifunctional enzyme</keyword>
<dbReference type="InterPro" id="IPR050396">
    <property type="entry name" value="Glycosyltr_51/Transpeptidase"/>
</dbReference>
<dbReference type="GO" id="GO:0008955">
    <property type="term" value="F:peptidoglycan glycosyltransferase activity"/>
    <property type="evidence" value="ECO:0007669"/>
    <property type="project" value="UniProtKB-EC"/>
</dbReference>
<dbReference type="Pfam" id="PF00912">
    <property type="entry name" value="Transgly"/>
    <property type="match status" value="1"/>
</dbReference>
<sequence length="788" mass="84544">MRKKGFLGRSRSRPGKRLLLAAVLAVLIPVAAFFLLDAVFPFPEGRLHPAPATVIQDRNGNPLRLYLAPDHAWRFPVTLENTAPILAQTLVASEDRHFRRHPGINPLALARAALGNLMAGRVQSGGSTITMQVARLVEPKPRTLSAKCVEMFRAVQLERRHSKDEILTAYLNLAPFGGNIVGVGAAAFFYFGKPPDRLSLGEAALLTVLPRSPTRLDPVRDAQAATRGRDMVLDQLAARGAISPHDAAEAKATPVPGHVATPPFFAPHFCDLAKSKRPGQSTVPTTLDPFVQKAAEEILKGRAERLRSLGIGSVAAVILDRARRDVLAMVGSPHFFDAPRSGQINGTVIRRSPGSALKPFLFATAMDAGIIVPETLLLDIPTAFSGYAPKNYDGLFRGRVTAEKALITSLNVPAVRLLDTVGTENFHALLTRGGLTTLNKPASHYGLSLVLGGGEVTLLSLTGLYATLAAGGEHVVPRLFPDSPVAGLRLFSPESCALITEILAKVERPDLPGGFERAMGVPAVAWKTGTSYGHRDAWAFGYSAEHVIGVWVGNMDATPVKGISGAVHAGPILFELFRAVERNGSRLPDPGPLNLAGVEVCAESHELPGPYCDRRITITTIPGVTRLAPCTVHRQIHVDLKRGLRLAGECLERHPSRPEVVTEFPAELCAWWRSAGIAFPVPPPPHPDCAEVAGGEPPRIVSPSPGAPYSLRQDVPAAFQRLSLAANVAAPASKVYWYQDGLLVAQGTAAERLFVDLTPGRHRLVVMDDLGRMDSVTYHVDGKMEGIP</sequence>
<evidence type="ECO:0000256" key="8">
    <source>
        <dbReference type="ARBA" id="ARBA00022801"/>
    </source>
</evidence>
<comment type="catalytic activity">
    <reaction evidence="11">
        <text>[GlcNAc-(1-&gt;4)-Mur2Ac(oyl-L-Ala-gamma-D-Glu-L-Lys-D-Ala-D-Ala)](n)-di-trans,octa-cis-undecaprenyl diphosphate + beta-D-GlcNAc-(1-&gt;4)-Mur2Ac(oyl-L-Ala-gamma-D-Glu-L-Lys-D-Ala-D-Ala)-di-trans,octa-cis-undecaprenyl diphosphate = [GlcNAc-(1-&gt;4)-Mur2Ac(oyl-L-Ala-gamma-D-Glu-L-Lys-D-Ala-D-Ala)](n+1)-di-trans,octa-cis-undecaprenyl diphosphate + di-trans,octa-cis-undecaprenyl diphosphate + H(+)</text>
        <dbReference type="Rhea" id="RHEA:23708"/>
        <dbReference type="Rhea" id="RHEA-COMP:9602"/>
        <dbReference type="Rhea" id="RHEA-COMP:9603"/>
        <dbReference type="ChEBI" id="CHEBI:15378"/>
        <dbReference type="ChEBI" id="CHEBI:58405"/>
        <dbReference type="ChEBI" id="CHEBI:60033"/>
        <dbReference type="ChEBI" id="CHEBI:78435"/>
        <dbReference type="EC" id="2.4.99.28"/>
    </reaction>
</comment>
<accession>A0A7K3NRJ0</accession>
<dbReference type="Pfam" id="PF00905">
    <property type="entry name" value="Transpeptidase"/>
    <property type="match status" value="1"/>
</dbReference>
<dbReference type="InterPro" id="IPR012338">
    <property type="entry name" value="Beta-lactam/transpept-like"/>
</dbReference>
<evidence type="ECO:0000256" key="11">
    <source>
        <dbReference type="ARBA" id="ARBA00049902"/>
    </source>
</evidence>
<feature type="domain" description="Glycosyl transferase family 51" evidence="13">
    <location>
        <begin position="70"/>
        <end position="236"/>
    </location>
</feature>
<dbReference type="UniPathway" id="UPA00219"/>
<dbReference type="SUPFAM" id="SSF56601">
    <property type="entry name" value="beta-lactamase/transpeptidase-like"/>
    <property type="match status" value="1"/>
</dbReference>
<evidence type="ECO:0000256" key="4">
    <source>
        <dbReference type="ARBA" id="ARBA00022645"/>
    </source>
</evidence>
<dbReference type="InterPro" id="IPR036950">
    <property type="entry name" value="PBP_transglycosylase"/>
</dbReference>
<evidence type="ECO:0000313" key="15">
    <source>
        <dbReference type="EMBL" id="NDY58806.1"/>
    </source>
</evidence>
<dbReference type="InterPro" id="IPR001264">
    <property type="entry name" value="Glyco_trans_51"/>
</dbReference>
<keyword evidence="5" id="KW-0645">Protease</keyword>
<evidence type="ECO:0000256" key="5">
    <source>
        <dbReference type="ARBA" id="ARBA00022670"/>
    </source>
</evidence>
<reference evidence="15 16" key="1">
    <citation type="submission" date="2020-02" db="EMBL/GenBank/DDBJ databases">
        <title>Comparative genomics of sulfur disproportionating microorganisms.</title>
        <authorList>
            <person name="Ward L.M."/>
            <person name="Bertran E."/>
            <person name="Johnston D.T."/>
        </authorList>
    </citation>
    <scope>NUCLEOTIDE SEQUENCE [LARGE SCALE GENOMIC DNA]</scope>
    <source>
        <strain evidence="15 16">DSM 3696</strain>
    </source>
</reference>
<dbReference type="PANTHER" id="PTHR32282">
    <property type="entry name" value="BINDING PROTEIN TRANSPEPTIDASE, PUTATIVE-RELATED"/>
    <property type="match status" value="1"/>
</dbReference>
<keyword evidence="7" id="KW-0808">Transferase</keyword>
<feature type="domain" description="Penicillin-binding protein transpeptidase" evidence="12">
    <location>
        <begin position="315"/>
        <end position="535"/>
    </location>
</feature>
<dbReference type="Pfam" id="PF06832">
    <property type="entry name" value="BiPBP_C"/>
    <property type="match status" value="1"/>
</dbReference>
<comment type="similarity">
    <text evidence="2">In the C-terminal section; belongs to the transpeptidase family.</text>
</comment>
<dbReference type="GO" id="GO:0009252">
    <property type="term" value="P:peptidoglycan biosynthetic process"/>
    <property type="evidence" value="ECO:0007669"/>
    <property type="project" value="UniProtKB-UniPathway"/>
</dbReference>
<dbReference type="EC" id="2.4.99.28" evidence="10"/>
<evidence type="ECO:0000256" key="7">
    <source>
        <dbReference type="ARBA" id="ARBA00022679"/>
    </source>
</evidence>
<evidence type="ECO:0000259" key="13">
    <source>
        <dbReference type="Pfam" id="PF00912"/>
    </source>
</evidence>
<dbReference type="InterPro" id="IPR001460">
    <property type="entry name" value="PCN-bd_Tpept"/>
</dbReference>
<feature type="domain" description="Penicillin-binding C-terminal" evidence="14">
    <location>
        <begin position="691"/>
        <end position="776"/>
    </location>
</feature>
<dbReference type="SUPFAM" id="SSF53955">
    <property type="entry name" value="Lysozyme-like"/>
    <property type="match status" value="1"/>
</dbReference>
<name>A0A7K3NRJ0_9BACT</name>
<evidence type="ECO:0000256" key="3">
    <source>
        <dbReference type="ARBA" id="ARBA00007739"/>
    </source>
</evidence>
<organism evidence="15 16">
    <name type="scientific">Desulfolutivibrio sulfodismutans</name>
    <dbReference type="NCBI Taxonomy" id="63561"/>
    <lineage>
        <taxon>Bacteria</taxon>
        <taxon>Pseudomonadati</taxon>
        <taxon>Thermodesulfobacteriota</taxon>
        <taxon>Desulfovibrionia</taxon>
        <taxon>Desulfovibrionales</taxon>
        <taxon>Desulfovibrionaceae</taxon>
        <taxon>Desulfolutivibrio</taxon>
    </lineage>
</organism>
<dbReference type="GO" id="GO:0008658">
    <property type="term" value="F:penicillin binding"/>
    <property type="evidence" value="ECO:0007669"/>
    <property type="project" value="InterPro"/>
</dbReference>
<dbReference type="Gene3D" id="3.40.710.10">
    <property type="entry name" value="DD-peptidase/beta-lactamase superfamily"/>
    <property type="match status" value="1"/>
</dbReference>
<keyword evidence="6" id="KW-0328">Glycosyltransferase</keyword>
<dbReference type="GO" id="GO:0030288">
    <property type="term" value="C:outer membrane-bounded periplasmic space"/>
    <property type="evidence" value="ECO:0007669"/>
    <property type="project" value="TreeGrafter"/>
</dbReference>
<gene>
    <name evidence="15" type="primary">pbpC</name>
    <name evidence="15" type="ORF">G3N56_18880</name>
</gene>
<dbReference type="EMBL" id="JAAGRQ010000144">
    <property type="protein sequence ID" value="NDY58806.1"/>
    <property type="molecule type" value="Genomic_DNA"/>
</dbReference>
<dbReference type="Gene3D" id="1.10.3810.10">
    <property type="entry name" value="Biosynthetic peptidoglycan transglycosylase-like"/>
    <property type="match status" value="1"/>
</dbReference>